<feature type="region of interest" description="Disordered" evidence="1">
    <location>
        <begin position="45"/>
        <end position="69"/>
    </location>
</feature>
<reference evidence="2" key="1">
    <citation type="journal article" date="2009" name="PLoS Genet.">
        <title>Sequencing, mapping, and analysis of 27,455 maize full-length cDNAs.</title>
        <authorList>
            <person name="Soderlund C."/>
            <person name="Descour A."/>
            <person name="Kudrna D."/>
            <person name="Bomhoff M."/>
            <person name="Boyd L."/>
            <person name="Currie J."/>
            <person name="Angelova A."/>
            <person name="Collura K."/>
            <person name="Wissotski M."/>
            <person name="Ashley E."/>
            <person name="Morrow D."/>
            <person name="Fernandes J."/>
            <person name="Walbot V."/>
            <person name="Yu Y."/>
        </authorList>
    </citation>
    <scope>NUCLEOTIDE SEQUENCE</scope>
    <source>
        <strain evidence="2">B73</strain>
    </source>
</reference>
<accession>C0HDY4</accession>
<proteinExistence type="evidence at transcript level"/>
<sequence length="151" mass="16079">MAAPCSLHPTPRTPPWTFPELAPWRPAELLPAVFLLSVQFSCAPRYSSPSSPQPPVSPMAEASSSSSSAPSPIVFFPAGKLCERHHASLVLASSQLGLRPPLLVPHGARPPAAVRPARVLGWSGRRRLRPVSFPGPPRCPFPCACARVPAL</sequence>
<dbReference type="GeneID" id="100304234"/>
<protein>
    <submittedName>
        <fullName evidence="2">Uncharacterized protein</fullName>
    </submittedName>
</protein>
<dbReference type="AlphaFoldDB" id="C0HDY4"/>
<evidence type="ECO:0000313" key="2">
    <source>
        <dbReference type="EMBL" id="ACN25237.1"/>
    </source>
</evidence>
<dbReference type="EMBL" id="BT060717">
    <property type="protein sequence ID" value="ACN25414.1"/>
    <property type="molecule type" value="mRNA"/>
</dbReference>
<dbReference type="RefSeq" id="NP_001159151.1">
    <property type="nucleotide sequence ID" value="NM_001165679.1"/>
</dbReference>
<organism evidence="2">
    <name type="scientific">Zea mays</name>
    <name type="common">Maize</name>
    <dbReference type="NCBI Taxonomy" id="4577"/>
    <lineage>
        <taxon>Eukaryota</taxon>
        <taxon>Viridiplantae</taxon>
        <taxon>Streptophyta</taxon>
        <taxon>Embryophyta</taxon>
        <taxon>Tracheophyta</taxon>
        <taxon>Spermatophyta</taxon>
        <taxon>Magnoliopsida</taxon>
        <taxon>Liliopsida</taxon>
        <taxon>Poales</taxon>
        <taxon>Poaceae</taxon>
        <taxon>PACMAD clade</taxon>
        <taxon>Panicoideae</taxon>
        <taxon>Andropogonodae</taxon>
        <taxon>Andropogoneae</taxon>
        <taxon>Tripsacinae</taxon>
        <taxon>Zea</taxon>
    </lineage>
</organism>
<dbReference type="KEGG" id="zma:100304234"/>
<name>C0HDY4_MAIZE</name>
<dbReference type="EMBL" id="BT060540">
    <property type="protein sequence ID" value="ACN25237.1"/>
    <property type="molecule type" value="mRNA"/>
</dbReference>
<feature type="compositionally biased region" description="Low complexity" evidence="1">
    <location>
        <begin position="58"/>
        <end position="69"/>
    </location>
</feature>
<evidence type="ECO:0000256" key="1">
    <source>
        <dbReference type="SAM" id="MobiDB-lite"/>
    </source>
</evidence>